<dbReference type="InterPro" id="IPR024047">
    <property type="entry name" value="MM3350-like_sf"/>
</dbReference>
<evidence type="ECO:0000313" key="3">
    <source>
        <dbReference type="Proteomes" id="UP001217178"/>
    </source>
</evidence>
<dbReference type="Proteomes" id="UP001217178">
    <property type="component" value="Unassembled WGS sequence"/>
</dbReference>
<dbReference type="Pfam" id="PF07929">
    <property type="entry name" value="PRiA4_ORF3"/>
    <property type="match status" value="1"/>
</dbReference>
<proteinExistence type="predicted"/>
<dbReference type="SUPFAM" id="SSF159941">
    <property type="entry name" value="MM3350-like"/>
    <property type="match status" value="1"/>
</dbReference>
<gene>
    <name evidence="2" type="ORF">PSI23_11745</name>
</gene>
<name>A0ABT5LH90_9GAMM</name>
<protein>
    <recommendedName>
        <fullName evidence="1">Plasmid pRiA4b Orf3-like domain-containing protein</fullName>
    </recommendedName>
</protein>
<organism evidence="2 3">
    <name type="scientific">Xenorhabdus yunnanensis</name>
    <dbReference type="NCBI Taxonomy" id="3025878"/>
    <lineage>
        <taxon>Bacteria</taxon>
        <taxon>Pseudomonadati</taxon>
        <taxon>Pseudomonadota</taxon>
        <taxon>Gammaproteobacteria</taxon>
        <taxon>Enterobacterales</taxon>
        <taxon>Morganellaceae</taxon>
        <taxon>Xenorhabdus</taxon>
    </lineage>
</organism>
<accession>A0ABT5LH90</accession>
<dbReference type="EMBL" id="JAQRFI010000024">
    <property type="protein sequence ID" value="MDC9589953.1"/>
    <property type="molecule type" value="Genomic_DNA"/>
</dbReference>
<dbReference type="RefSeq" id="WP_273555263.1">
    <property type="nucleotide sequence ID" value="NZ_JAQRFI010000024.1"/>
</dbReference>
<comment type="caution">
    <text evidence="2">The sequence shown here is derived from an EMBL/GenBank/DDBJ whole genome shotgun (WGS) entry which is preliminary data.</text>
</comment>
<feature type="domain" description="Plasmid pRiA4b Orf3-like" evidence="1">
    <location>
        <begin position="6"/>
        <end position="60"/>
    </location>
</feature>
<evidence type="ECO:0000259" key="1">
    <source>
        <dbReference type="Pfam" id="PF07929"/>
    </source>
</evidence>
<sequence length="125" mass="14176">MITPTKLRLMTLNLMPVTVLPNEYNFFENWLHDIRIEAILGNSDLKSPFCLAGNRMPGATLADENAKTLALLNAIIHTDETATVREIRPLIDALDAVRFNRPKVNSQLHKFNLDSPELEPIVIWL</sequence>
<evidence type="ECO:0000313" key="2">
    <source>
        <dbReference type="EMBL" id="MDC9589953.1"/>
    </source>
</evidence>
<keyword evidence="3" id="KW-1185">Reference proteome</keyword>
<reference evidence="2 3" key="1">
    <citation type="submission" date="2023-02" db="EMBL/GenBank/DDBJ databases">
        <title>Entomopathogenic bacteria.</title>
        <authorList>
            <person name="Machado R.A."/>
        </authorList>
    </citation>
    <scope>NUCLEOTIDE SEQUENCE [LARGE SCALE GENOMIC DNA]</scope>
    <source>
        <strain evidence="2 3">XENO-10</strain>
    </source>
</reference>
<dbReference type="InterPro" id="IPR012912">
    <property type="entry name" value="Plasmid_pRiA4b_Orf3-like"/>
</dbReference>